<keyword evidence="1" id="KW-0812">Transmembrane</keyword>
<proteinExistence type="predicted"/>
<protein>
    <submittedName>
        <fullName evidence="2">Uncharacterized protein</fullName>
    </submittedName>
</protein>
<evidence type="ECO:0000313" key="3">
    <source>
        <dbReference type="Proteomes" id="UP000784294"/>
    </source>
</evidence>
<dbReference type="EMBL" id="CAAALY010267762">
    <property type="protein sequence ID" value="VEL41076.1"/>
    <property type="molecule type" value="Genomic_DNA"/>
</dbReference>
<evidence type="ECO:0000256" key="1">
    <source>
        <dbReference type="SAM" id="Phobius"/>
    </source>
</evidence>
<organism evidence="2 3">
    <name type="scientific">Protopolystoma xenopodis</name>
    <dbReference type="NCBI Taxonomy" id="117903"/>
    <lineage>
        <taxon>Eukaryota</taxon>
        <taxon>Metazoa</taxon>
        <taxon>Spiralia</taxon>
        <taxon>Lophotrochozoa</taxon>
        <taxon>Platyhelminthes</taxon>
        <taxon>Monogenea</taxon>
        <taxon>Polyopisthocotylea</taxon>
        <taxon>Polystomatidea</taxon>
        <taxon>Polystomatidae</taxon>
        <taxon>Protopolystoma</taxon>
    </lineage>
</organism>
<comment type="caution">
    <text evidence="2">The sequence shown here is derived from an EMBL/GenBank/DDBJ whole genome shotgun (WGS) entry which is preliminary data.</text>
</comment>
<sequence length="101" mass="11506">MLYYYAVFFPSLIPVSLLLGKIGLLYPLFTYFTQLVTTSVLLEALFSLTCVRVTNLRRKPLSVMVTPLLHVPRLWYNRSTVSQLAPIPAVFILFQSLIPSL</sequence>
<dbReference type="AlphaFoldDB" id="A0A3S5BUU9"/>
<keyword evidence="1" id="KW-0472">Membrane</keyword>
<evidence type="ECO:0000313" key="2">
    <source>
        <dbReference type="EMBL" id="VEL41076.1"/>
    </source>
</evidence>
<feature type="transmembrane region" description="Helical" evidence="1">
    <location>
        <begin position="7"/>
        <end position="29"/>
    </location>
</feature>
<keyword evidence="3" id="KW-1185">Reference proteome</keyword>
<accession>A0A3S5BUU9</accession>
<feature type="transmembrane region" description="Helical" evidence="1">
    <location>
        <begin position="35"/>
        <end position="54"/>
    </location>
</feature>
<name>A0A3S5BUU9_9PLAT</name>
<dbReference type="Proteomes" id="UP000784294">
    <property type="component" value="Unassembled WGS sequence"/>
</dbReference>
<keyword evidence="1" id="KW-1133">Transmembrane helix</keyword>
<reference evidence="2" key="1">
    <citation type="submission" date="2018-11" db="EMBL/GenBank/DDBJ databases">
        <authorList>
            <consortium name="Pathogen Informatics"/>
        </authorList>
    </citation>
    <scope>NUCLEOTIDE SEQUENCE</scope>
</reference>
<gene>
    <name evidence="2" type="ORF">PXEA_LOCUS34516</name>
</gene>